<accession>A0A7U6JI05</accession>
<dbReference type="PANTHER" id="PTHR33121">
    <property type="entry name" value="CYCLIC DI-GMP PHOSPHODIESTERASE PDEF"/>
    <property type="match status" value="1"/>
</dbReference>
<dbReference type="InterPro" id="IPR050706">
    <property type="entry name" value="Cyclic-di-GMP_PDE-like"/>
</dbReference>
<name>A0A7U6JI05_9GAMM</name>
<evidence type="ECO:0000313" key="3">
    <source>
        <dbReference type="Proteomes" id="UP000031631"/>
    </source>
</evidence>
<dbReference type="EMBL" id="AP012273">
    <property type="protein sequence ID" value="BAO45024.1"/>
    <property type="molecule type" value="Genomic_DNA"/>
</dbReference>
<dbReference type="InterPro" id="IPR001633">
    <property type="entry name" value="EAL_dom"/>
</dbReference>
<dbReference type="PANTHER" id="PTHR33121:SF70">
    <property type="entry name" value="SIGNALING PROTEIN YKOW"/>
    <property type="match status" value="1"/>
</dbReference>
<dbReference type="SMART" id="SM00052">
    <property type="entry name" value="EAL"/>
    <property type="match status" value="1"/>
</dbReference>
<feature type="domain" description="EAL" evidence="1">
    <location>
        <begin position="1"/>
        <end position="243"/>
    </location>
</feature>
<protein>
    <recommendedName>
        <fullName evidence="1">EAL domain-containing protein</fullName>
    </recommendedName>
</protein>
<dbReference type="SUPFAM" id="SSF141868">
    <property type="entry name" value="EAL domain-like"/>
    <property type="match status" value="1"/>
</dbReference>
<proteinExistence type="predicted"/>
<dbReference type="PROSITE" id="PS50883">
    <property type="entry name" value="EAL"/>
    <property type="match status" value="1"/>
</dbReference>
<organism evidence="2 3">
    <name type="scientific">Thiolapillus brandeum</name>
    <dbReference type="NCBI Taxonomy" id="1076588"/>
    <lineage>
        <taxon>Bacteria</taxon>
        <taxon>Pseudomonadati</taxon>
        <taxon>Pseudomonadota</taxon>
        <taxon>Gammaproteobacteria</taxon>
        <taxon>Chromatiales</taxon>
        <taxon>Sedimenticolaceae</taxon>
        <taxon>Thiolapillus</taxon>
    </lineage>
</organism>
<sequence length="243" mass="27639">MRLMKQAIDENLLVASYHPLLQTRFPGRKIYLLSCHLKTATGQLIPYNSLRKLAGMSNMEPDLDRWMAGTGLQALKRMHLEQPEASIIIPQSGNALHNAEYPRWLDRQRQREDLSSRGLVIAFHLSQIAKDLKLARDCIQALHKLEIETMIDQFSEHPAAIKILKVMNSSYISVTQKLLDADDEVIHRIINVCHKRGVRILLPGIRRPQEVNLHWSSGADLLEGPYIHPATKDTEFSFPAVVS</sequence>
<dbReference type="GO" id="GO:0071111">
    <property type="term" value="F:cyclic-guanylate-specific phosphodiesterase activity"/>
    <property type="evidence" value="ECO:0007669"/>
    <property type="project" value="InterPro"/>
</dbReference>
<dbReference type="InterPro" id="IPR035919">
    <property type="entry name" value="EAL_sf"/>
</dbReference>
<dbReference type="Gene3D" id="3.20.20.450">
    <property type="entry name" value="EAL domain"/>
    <property type="match status" value="1"/>
</dbReference>
<dbReference type="Pfam" id="PF00563">
    <property type="entry name" value="EAL"/>
    <property type="match status" value="1"/>
</dbReference>
<reference evidence="2 3" key="1">
    <citation type="journal article" date="2014" name="PLoS ONE">
        <title>Physiological and genomic features of a novel sulfur-oxidizing gammaproteobacterium belonging to a previously uncultivated symbiotic lineage isolated from a hydrothermal vent.</title>
        <authorList>
            <person name="Nunoura T."/>
            <person name="Takaki Y."/>
            <person name="Kazama H."/>
            <person name="Kakuta J."/>
            <person name="Shimamura S."/>
            <person name="Makita H."/>
            <person name="Hirai M."/>
            <person name="Miyazaki M."/>
            <person name="Takai K."/>
        </authorList>
    </citation>
    <scope>NUCLEOTIDE SEQUENCE [LARGE SCALE GENOMIC DNA]</scope>
    <source>
        <strain evidence="2 3">Hiromi1</strain>
    </source>
</reference>
<dbReference type="Proteomes" id="UP000031631">
    <property type="component" value="Chromosome"/>
</dbReference>
<dbReference type="KEGG" id="tbn:TBH_C2112"/>
<gene>
    <name evidence="2" type="ORF">TBH_C2112</name>
</gene>
<keyword evidence="3" id="KW-1185">Reference proteome</keyword>
<evidence type="ECO:0000313" key="2">
    <source>
        <dbReference type="EMBL" id="BAO45024.1"/>
    </source>
</evidence>
<dbReference type="AlphaFoldDB" id="A0A7U6JI05"/>
<evidence type="ECO:0000259" key="1">
    <source>
        <dbReference type="PROSITE" id="PS50883"/>
    </source>
</evidence>